<dbReference type="RefSeq" id="XP_033377481.1">
    <property type="nucleotide sequence ID" value="XM_033534262.1"/>
</dbReference>
<proteinExistence type="predicted"/>
<dbReference type="AlphaFoldDB" id="A0A6A5X874"/>
<dbReference type="GeneID" id="54291659"/>
<keyword evidence="4" id="KW-1185">Reference proteome</keyword>
<dbReference type="EMBL" id="ML978079">
    <property type="protein sequence ID" value="KAF2009142.1"/>
    <property type="molecule type" value="Genomic_DNA"/>
</dbReference>
<name>A0A6A5X874_9PLEO</name>
<dbReference type="Proteomes" id="UP000799778">
    <property type="component" value="Unassembled WGS sequence"/>
</dbReference>
<gene>
    <name evidence="3" type="ORF">BU24DRAFT_497341</name>
</gene>
<organism evidence="3 4">
    <name type="scientific">Aaosphaeria arxii CBS 175.79</name>
    <dbReference type="NCBI Taxonomy" id="1450172"/>
    <lineage>
        <taxon>Eukaryota</taxon>
        <taxon>Fungi</taxon>
        <taxon>Dikarya</taxon>
        <taxon>Ascomycota</taxon>
        <taxon>Pezizomycotina</taxon>
        <taxon>Dothideomycetes</taxon>
        <taxon>Pleosporomycetidae</taxon>
        <taxon>Pleosporales</taxon>
        <taxon>Pleosporales incertae sedis</taxon>
        <taxon>Aaosphaeria</taxon>
    </lineage>
</organism>
<feature type="chain" id="PRO_5025570157" evidence="2">
    <location>
        <begin position="18"/>
        <end position="533"/>
    </location>
</feature>
<keyword evidence="2" id="KW-0732">Signal</keyword>
<accession>A0A6A5X874</accession>
<reference evidence="3" key="1">
    <citation type="journal article" date="2020" name="Stud. Mycol.">
        <title>101 Dothideomycetes genomes: a test case for predicting lifestyles and emergence of pathogens.</title>
        <authorList>
            <person name="Haridas S."/>
            <person name="Albert R."/>
            <person name="Binder M."/>
            <person name="Bloem J."/>
            <person name="Labutti K."/>
            <person name="Salamov A."/>
            <person name="Andreopoulos B."/>
            <person name="Baker S."/>
            <person name="Barry K."/>
            <person name="Bills G."/>
            <person name="Bluhm B."/>
            <person name="Cannon C."/>
            <person name="Castanera R."/>
            <person name="Culley D."/>
            <person name="Daum C."/>
            <person name="Ezra D."/>
            <person name="Gonzalez J."/>
            <person name="Henrissat B."/>
            <person name="Kuo A."/>
            <person name="Liang C."/>
            <person name="Lipzen A."/>
            <person name="Lutzoni F."/>
            <person name="Magnuson J."/>
            <person name="Mondo S."/>
            <person name="Nolan M."/>
            <person name="Ohm R."/>
            <person name="Pangilinan J."/>
            <person name="Park H.-J."/>
            <person name="Ramirez L."/>
            <person name="Alfaro M."/>
            <person name="Sun H."/>
            <person name="Tritt A."/>
            <person name="Yoshinaga Y."/>
            <person name="Zwiers L.-H."/>
            <person name="Turgeon B."/>
            <person name="Goodwin S."/>
            <person name="Spatafora J."/>
            <person name="Crous P."/>
            <person name="Grigoriev I."/>
        </authorList>
    </citation>
    <scope>NUCLEOTIDE SEQUENCE</scope>
    <source>
        <strain evidence="3">CBS 175.79</strain>
    </source>
</reference>
<dbReference type="OrthoDB" id="3797255at2759"/>
<protein>
    <submittedName>
        <fullName evidence="3">Uncharacterized protein</fullName>
    </submittedName>
</protein>
<evidence type="ECO:0000256" key="1">
    <source>
        <dbReference type="SAM" id="MobiDB-lite"/>
    </source>
</evidence>
<feature type="region of interest" description="Disordered" evidence="1">
    <location>
        <begin position="513"/>
        <end position="533"/>
    </location>
</feature>
<evidence type="ECO:0000313" key="4">
    <source>
        <dbReference type="Proteomes" id="UP000799778"/>
    </source>
</evidence>
<evidence type="ECO:0000313" key="3">
    <source>
        <dbReference type="EMBL" id="KAF2009142.1"/>
    </source>
</evidence>
<evidence type="ECO:0000256" key="2">
    <source>
        <dbReference type="SAM" id="SignalP"/>
    </source>
</evidence>
<sequence length="533" mass="61710">MLSIATVAFFLISQTLADSHLVSAGPELDLVLNKLGEHELDLVHYEQQNDEDIVYIRKRSPSPETLNCPVALDCEDYDPWAPLEDPATVAKRALIKDLNDELKARGSAKESKICVVKDAKTKKEKGISFKSHPYPDANPDKFSLDEMVFDFKEIKKPNEEGYYEIGKYKYLKDTRAYATEHILEWHMLKRFLMQQSGLTNKENEEKDDNDEGKEDEEWCDDLRTYWNEDLDFEFDFPVEQKVNKKGNTDRWDKTKKKPKLFKDITALNFVGQAFPGTETTSPYWDEFVILETVLNGRKMQLWKGNSLSPKLSVSKRTGKAGDTKKNRETLQFNLEKNIWYDHQDKTTKSQTTTDRKDANGKTVTVNNNEGKVQGLAKFRDVLGVYKYHQDADVVKFMKSQILRVAEHFQHMDEVVLPEKFKTQNYKPKGYAEKWLKYMEKEYDHRIEKIEEWMETWSKHIATVSQGKSVSNLQKMFQKRNLGGNGWTGQCGTAVDEELQERARLLLKAYGNKGKMKNPIKDSRPGSPMDTDST</sequence>
<feature type="signal peptide" evidence="2">
    <location>
        <begin position="1"/>
        <end position="17"/>
    </location>
</feature>